<evidence type="ECO:0000256" key="1">
    <source>
        <dbReference type="SAM" id="MobiDB-lite"/>
    </source>
</evidence>
<organism evidence="2 3">
    <name type="scientific">Lithospermum erythrorhizon</name>
    <name type="common">Purple gromwell</name>
    <name type="synonym">Lithospermum officinale var. erythrorhizon</name>
    <dbReference type="NCBI Taxonomy" id="34254"/>
    <lineage>
        <taxon>Eukaryota</taxon>
        <taxon>Viridiplantae</taxon>
        <taxon>Streptophyta</taxon>
        <taxon>Embryophyta</taxon>
        <taxon>Tracheophyta</taxon>
        <taxon>Spermatophyta</taxon>
        <taxon>Magnoliopsida</taxon>
        <taxon>eudicotyledons</taxon>
        <taxon>Gunneridae</taxon>
        <taxon>Pentapetalae</taxon>
        <taxon>asterids</taxon>
        <taxon>lamiids</taxon>
        <taxon>Boraginales</taxon>
        <taxon>Boraginaceae</taxon>
        <taxon>Boraginoideae</taxon>
        <taxon>Lithospermeae</taxon>
        <taxon>Lithospermum</taxon>
    </lineage>
</organism>
<dbReference type="EMBL" id="BAABME010009394">
    <property type="protein sequence ID" value="GAA0175090.1"/>
    <property type="molecule type" value="Genomic_DNA"/>
</dbReference>
<accession>A0AAV3RFQ2</accession>
<evidence type="ECO:0000313" key="3">
    <source>
        <dbReference type="Proteomes" id="UP001454036"/>
    </source>
</evidence>
<feature type="compositionally biased region" description="Gly residues" evidence="1">
    <location>
        <begin position="88"/>
        <end position="97"/>
    </location>
</feature>
<reference evidence="2 3" key="1">
    <citation type="submission" date="2024-01" db="EMBL/GenBank/DDBJ databases">
        <title>The complete chloroplast genome sequence of Lithospermum erythrorhizon: insights into the phylogenetic relationship among Boraginaceae species and the maternal lineages of purple gromwells.</title>
        <authorList>
            <person name="Okada T."/>
            <person name="Watanabe K."/>
        </authorList>
    </citation>
    <scope>NUCLEOTIDE SEQUENCE [LARGE SCALE GENOMIC DNA]</scope>
</reference>
<feature type="region of interest" description="Disordered" evidence="1">
    <location>
        <begin position="30"/>
        <end position="97"/>
    </location>
</feature>
<comment type="caution">
    <text evidence="2">The sequence shown here is derived from an EMBL/GenBank/DDBJ whole genome shotgun (WGS) entry which is preliminary data.</text>
</comment>
<evidence type="ECO:0000313" key="2">
    <source>
        <dbReference type="EMBL" id="GAA0175090.1"/>
    </source>
</evidence>
<proteinExistence type="predicted"/>
<sequence>MGSGTHKKHLKTSLAECKQTSTMSIGCLGFPDWWGDRPRDSGRGAGLKSAGTEHKGGQGTTAGVTPGRDTTHAVCTSVGSGATSALGGSAGQPSGTG</sequence>
<dbReference type="Proteomes" id="UP001454036">
    <property type="component" value="Unassembled WGS sequence"/>
</dbReference>
<protein>
    <submittedName>
        <fullName evidence="2">Uncharacterized protein</fullName>
    </submittedName>
</protein>
<dbReference type="AlphaFoldDB" id="A0AAV3RFQ2"/>
<keyword evidence="3" id="KW-1185">Reference proteome</keyword>
<gene>
    <name evidence="2" type="ORF">LIER_28341</name>
</gene>
<name>A0AAV3RFQ2_LITER</name>